<dbReference type="PIRSF" id="PIRSF037215">
    <property type="entry name" value="Peptidase_M20B"/>
    <property type="match status" value="1"/>
</dbReference>
<dbReference type="PANTHER" id="PTHR42994:SF1">
    <property type="entry name" value="PEPTIDASE T"/>
    <property type="match status" value="1"/>
</dbReference>
<dbReference type="Proteomes" id="UP000319771">
    <property type="component" value="Unassembled WGS sequence"/>
</dbReference>
<dbReference type="EMBL" id="VBPB01000089">
    <property type="protein sequence ID" value="TMQ72910.1"/>
    <property type="molecule type" value="Genomic_DNA"/>
</dbReference>
<dbReference type="AlphaFoldDB" id="A0A538UAM6"/>
<dbReference type="InterPro" id="IPR002933">
    <property type="entry name" value="Peptidase_M20"/>
</dbReference>
<keyword evidence="6" id="KW-0482">Metalloprotease</keyword>
<protein>
    <recommendedName>
        <fullName evidence="7">Peptidase T</fullName>
        <ecNumber evidence="7">3.4.11.4</ecNumber>
    </recommendedName>
</protein>
<feature type="binding site" evidence="9">
    <location>
        <position position="86"/>
    </location>
    <ligand>
        <name>Zn(2+)</name>
        <dbReference type="ChEBI" id="CHEBI:29105"/>
        <label>1</label>
    </ligand>
</feature>
<dbReference type="InterPro" id="IPR011650">
    <property type="entry name" value="Peptidase_M20_dimer"/>
</dbReference>
<comment type="similarity">
    <text evidence="1">Belongs to the peptidase M20B family.</text>
</comment>
<comment type="cofactor">
    <cofactor evidence="9">
        <name>Zn(2+)</name>
        <dbReference type="ChEBI" id="CHEBI:29105"/>
    </cofactor>
    <text evidence="9">Binds 2 Zn(2+) ions per subunit.</text>
</comment>
<dbReference type="InterPro" id="IPR001261">
    <property type="entry name" value="ArgE/DapE_CS"/>
</dbReference>
<dbReference type="Gene3D" id="3.40.630.10">
    <property type="entry name" value="Zn peptidases"/>
    <property type="match status" value="1"/>
</dbReference>
<proteinExistence type="inferred from homology"/>
<evidence type="ECO:0000256" key="4">
    <source>
        <dbReference type="ARBA" id="ARBA00022801"/>
    </source>
</evidence>
<dbReference type="InterPro" id="IPR036264">
    <property type="entry name" value="Bact_exopeptidase_dim_dom"/>
</dbReference>
<dbReference type="PROSITE" id="PS00758">
    <property type="entry name" value="ARGE_DAPE_CPG2_1"/>
    <property type="match status" value="1"/>
</dbReference>
<evidence type="ECO:0000256" key="5">
    <source>
        <dbReference type="ARBA" id="ARBA00022833"/>
    </source>
</evidence>
<feature type="binding site" evidence="9">
    <location>
        <position position="149"/>
    </location>
    <ligand>
        <name>Zn(2+)</name>
        <dbReference type="ChEBI" id="CHEBI:29105"/>
        <label>1</label>
    </ligand>
</feature>
<feature type="binding site" evidence="9">
    <location>
        <position position="184"/>
    </location>
    <ligand>
        <name>Zn(2+)</name>
        <dbReference type="ChEBI" id="CHEBI:29105"/>
        <label>2</label>
    </ligand>
</feature>
<evidence type="ECO:0000256" key="2">
    <source>
        <dbReference type="ARBA" id="ARBA00022670"/>
    </source>
</evidence>
<name>A0A538UAM6_UNCEI</name>
<dbReference type="GO" id="GO:0008237">
    <property type="term" value="F:metallopeptidase activity"/>
    <property type="evidence" value="ECO:0007669"/>
    <property type="project" value="UniProtKB-KW"/>
</dbReference>
<accession>A0A538UAM6</accession>
<comment type="caution">
    <text evidence="11">The sequence shown here is derived from an EMBL/GenBank/DDBJ whole genome shotgun (WGS) entry which is preliminary data.</text>
</comment>
<evidence type="ECO:0000313" key="12">
    <source>
        <dbReference type="Proteomes" id="UP000319771"/>
    </source>
</evidence>
<keyword evidence="5 9" id="KW-0862">Zinc</keyword>
<dbReference type="PROSITE" id="PS00759">
    <property type="entry name" value="ARGE_DAPE_CPG2_2"/>
    <property type="match status" value="1"/>
</dbReference>
<evidence type="ECO:0000256" key="1">
    <source>
        <dbReference type="ARBA" id="ARBA00009692"/>
    </source>
</evidence>
<dbReference type="NCBIfam" id="NF009920">
    <property type="entry name" value="PRK13381.1"/>
    <property type="match status" value="1"/>
</dbReference>
<dbReference type="NCBIfam" id="NF003976">
    <property type="entry name" value="PRK05469.1"/>
    <property type="match status" value="1"/>
</dbReference>
<dbReference type="Gene3D" id="3.30.70.360">
    <property type="match status" value="1"/>
</dbReference>
<dbReference type="PANTHER" id="PTHR42994">
    <property type="entry name" value="PEPTIDASE T"/>
    <property type="match status" value="1"/>
</dbReference>
<evidence type="ECO:0000256" key="3">
    <source>
        <dbReference type="ARBA" id="ARBA00022723"/>
    </source>
</evidence>
<feature type="binding site" evidence="9">
    <location>
        <position position="389"/>
    </location>
    <ligand>
        <name>Zn(2+)</name>
        <dbReference type="ChEBI" id="CHEBI:29105"/>
        <label>2</label>
    </ligand>
</feature>
<evidence type="ECO:0000256" key="6">
    <source>
        <dbReference type="ARBA" id="ARBA00023049"/>
    </source>
</evidence>
<evidence type="ECO:0000256" key="7">
    <source>
        <dbReference type="NCBIfam" id="TIGR01882"/>
    </source>
</evidence>
<organism evidence="11 12">
    <name type="scientific">Eiseniibacteriota bacterium</name>
    <dbReference type="NCBI Taxonomy" id="2212470"/>
    <lineage>
        <taxon>Bacteria</taxon>
        <taxon>Candidatus Eiseniibacteriota</taxon>
    </lineage>
</organism>
<keyword evidence="3 9" id="KW-0479">Metal-binding</keyword>
<gene>
    <name evidence="11" type="primary">pepT</name>
    <name evidence="11" type="ORF">E6K81_06190</name>
</gene>
<feature type="binding site" evidence="9">
    <location>
        <position position="206"/>
    </location>
    <ligand>
        <name>Zn(2+)</name>
        <dbReference type="ChEBI" id="CHEBI:29105"/>
        <label>1</label>
    </ligand>
</feature>
<dbReference type="GO" id="GO:0006518">
    <property type="term" value="P:peptide metabolic process"/>
    <property type="evidence" value="ECO:0007669"/>
    <property type="project" value="InterPro"/>
</dbReference>
<dbReference type="GO" id="GO:0045148">
    <property type="term" value="F:tripeptide aminopeptidase activity"/>
    <property type="evidence" value="ECO:0007669"/>
    <property type="project" value="UniProtKB-UniRule"/>
</dbReference>
<keyword evidence="2" id="KW-0645">Protease</keyword>
<dbReference type="EC" id="3.4.11.4" evidence="7"/>
<reference evidence="11 12" key="1">
    <citation type="journal article" date="2019" name="Nat. Microbiol.">
        <title>Mediterranean grassland soil C-N compound turnover is dependent on rainfall and depth, and is mediated by genomically divergent microorganisms.</title>
        <authorList>
            <person name="Diamond S."/>
            <person name="Andeer P.F."/>
            <person name="Li Z."/>
            <person name="Crits-Christoph A."/>
            <person name="Burstein D."/>
            <person name="Anantharaman K."/>
            <person name="Lane K.R."/>
            <person name="Thomas B.C."/>
            <person name="Pan C."/>
            <person name="Northen T.R."/>
            <person name="Banfield J.F."/>
        </authorList>
    </citation>
    <scope>NUCLEOTIDE SEQUENCE [LARGE SCALE GENOMIC DNA]</scope>
    <source>
        <strain evidence="11">WS_11</strain>
    </source>
</reference>
<keyword evidence="4 11" id="KW-0378">Hydrolase</keyword>
<dbReference type="GO" id="GO:0008270">
    <property type="term" value="F:zinc ion binding"/>
    <property type="evidence" value="ECO:0007669"/>
    <property type="project" value="InterPro"/>
</dbReference>
<dbReference type="InterPro" id="IPR010161">
    <property type="entry name" value="Peptidase_M20B"/>
</dbReference>
<dbReference type="SUPFAM" id="SSF53187">
    <property type="entry name" value="Zn-dependent exopeptidases"/>
    <property type="match status" value="1"/>
</dbReference>
<dbReference type="SUPFAM" id="SSF55031">
    <property type="entry name" value="Bacterial exopeptidase dimerisation domain"/>
    <property type="match status" value="1"/>
</dbReference>
<dbReference type="NCBIfam" id="TIGR01882">
    <property type="entry name" value="peptidase-T"/>
    <property type="match status" value="1"/>
</dbReference>
<sequence>MPAIAPPKTRVAERFLRYVTYDTQSAEGSATSPSTAKQLVLLDALAQELRALGLTDVIRDEHGVVMATLPATTRKPNVPVIGFLAHVDTSPEASGAGVKPIVHANWQGQDIVLPDDPTAVLRQAECPPLREQIGHDIITASGTTLLGADNKAGVAEIMAAAEHLVTHPEIPHGTIRIGFTPDEEVGLGTAHFDVARFGAAAAYTMDAAGLGQLEIETFSADAVVITFRGFNTHPGLATGRMINSIKIAADFIHRLPKDALSPETTAGREGFVHPYMMGASVEQTWVRFLIRDFVTAELATKEALLERLARETVAAWPGASFTVRVEESYRNMKEVLDHHPDVVERAREAIRRAGLELRESPIRGGTDGARLCFMGLPTPNIFAGENNYHSRLEWVSAQDMEKAVEVIVHLARVWEEQA</sequence>
<dbReference type="GO" id="GO:0005829">
    <property type="term" value="C:cytosol"/>
    <property type="evidence" value="ECO:0007669"/>
    <property type="project" value="TreeGrafter"/>
</dbReference>
<evidence type="ECO:0000313" key="11">
    <source>
        <dbReference type="EMBL" id="TMQ72910.1"/>
    </source>
</evidence>
<feature type="binding site" evidence="9">
    <location>
        <position position="149"/>
    </location>
    <ligand>
        <name>Zn(2+)</name>
        <dbReference type="ChEBI" id="CHEBI:29105"/>
        <label>2</label>
    </ligand>
</feature>
<dbReference type="Pfam" id="PF01546">
    <property type="entry name" value="Peptidase_M20"/>
    <property type="match status" value="1"/>
</dbReference>
<evidence type="ECO:0000256" key="9">
    <source>
        <dbReference type="PIRSR" id="PIRSR037215-2"/>
    </source>
</evidence>
<keyword evidence="11" id="KW-0031">Aminopeptidase</keyword>
<feature type="domain" description="Peptidase M20 dimerisation" evidence="10">
    <location>
        <begin position="216"/>
        <end position="309"/>
    </location>
</feature>
<dbReference type="GO" id="GO:0006508">
    <property type="term" value="P:proteolysis"/>
    <property type="evidence" value="ECO:0007669"/>
    <property type="project" value="UniProtKB-UniRule"/>
</dbReference>
<evidence type="ECO:0000256" key="8">
    <source>
        <dbReference type="PIRSR" id="PIRSR037215-1"/>
    </source>
</evidence>
<evidence type="ECO:0000259" key="10">
    <source>
        <dbReference type="Pfam" id="PF07687"/>
    </source>
</evidence>
<dbReference type="Pfam" id="PF07687">
    <property type="entry name" value="M20_dimer"/>
    <property type="match status" value="1"/>
</dbReference>
<feature type="active site" evidence="8">
    <location>
        <position position="88"/>
    </location>
</feature>
<feature type="active site" description="Proton acceptor" evidence="8">
    <location>
        <position position="183"/>
    </location>
</feature>